<evidence type="ECO:0000313" key="3">
    <source>
        <dbReference type="Proteomes" id="UP000494301"/>
    </source>
</evidence>
<dbReference type="Proteomes" id="UP000494301">
    <property type="component" value="Unassembled WGS sequence"/>
</dbReference>
<evidence type="ECO:0000313" key="2">
    <source>
        <dbReference type="EMBL" id="CAB3969987.1"/>
    </source>
</evidence>
<reference evidence="2 3" key="1">
    <citation type="submission" date="2020-04" db="EMBL/GenBank/DDBJ databases">
        <authorList>
            <person name="Depoorter E."/>
        </authorList>
    </citation>
    <scope>NUCLEOTIDE SEQUENCE [LARGE SCALE GENOMIC DNA]</scope>
    <source>
        <strain evidence="2 3">BCC0217</strain>
    </source>
</reference>
<gene>
    <name evidence="2" type="ORF">BLA3211_05711</name>
</gene>
<proteinExistence type="predicted"/>
<accession>A0A6J5JEJ2</accession>
<name>A0A6J5JEJ2_9BURK</name>
<protein>
    <submittedName>
        <fullName evidence="2">Type VI secretion protein ImpA</fullName>
    </submittedName>
</protein>
<organism evidence="2 3">
    <name type="scientific">Burkholderia aenigmatica</name>
    <dbReference type="NCBI Taxonomy" id="2015348"/>
    <lineage>
        <taxon>Bacteria</taxon>
        <taxon>Pseudomonadati</taxon>
        <taxon>Pseudomonadota</taxon>
        <taxon>Betaproteobacteria</taxon>
        <taxon>Burkholderiales</taxon>
        <taxon>Burkholderiaceae</taxon>
        <taxon>Burkholderia</taxon>
        <taxon>Burkholderia cepacia complex</taxon>
    </lineage>
</organism>
<dbReference type="AlphaFoldDB" id="A0A6J5JEJ2"/>
<dbReference type="Gene3D" id="2.30.110.50">
    <property type="match status" value="1"/>
</dbReference>
<evidence type="ECO:0000256" key="1">
    <source>
        <dbReference type="SAM" id="MobiDB-lite"/>
    </source>
</evidence>
<dbReference type="EMBL" id="CABWIL020000023">
    <property type="protein sequence ID" value="CAB3969987.1"/>
    <property type="molecule type" value="Genomic_DNA"/>
</dbReference>
<dbReference type="RefSeq" id="WP_374102143.1">
    <property type="nucleotide sequence ID" value="NZ_CABVQF010000031.1"/>
</dbReference>
<feature type="region of interest" description="Disordered" evidence="1">
    <location>
        <begin position="55"/>
        <end position="75"/>
    </location>
</feature>
<sequence>MSAQDILRALQGGLIQQDRLLKVDTPLGPDVLLPQRAAGLSQIGRHYDFTLDVLSTRSDQAEDPDSRRQQRSTTG</sequence>